<name>A0A2K5MLU1_CERAT</name>
<dbReference type="GeneTree" id="ENSGT00910000147836"/>
<dbReference type="OMA" id="AWKRVRT"/>
<proteinExistence type="predicted"/>
<feature type="region of interest" description="Disordered" evidence="1">
    <location>
        <begin position="30"/>
        <end position="73"/>
    </location>
</feature>
<reference evidence="2" key="2">
    <citation type="submission" date="2025-09" db="UniProtKB">
        <authorList>
            <consortium name="Ensembl"/>
        </authorList>
    </citation>
    <scope>IDENTIFICATION</scope>
</reference>
<dbReference type="Ensembl" id="ENSCATT00000050434.1">
    <property type="protein sequence ID" value="ENSCATP00000026198.1"/>
    <property type="gene ID" value="ENSCATG00000036515.1"/>
</dbReference>
<evidence type="ECO:0000256" key="1">
    <source>
        <dbReference type="SAM" id="MobiDB-lite"/>
    </source>
</evidence>
<reference evidence="2" key="1">
    <citation type="submission" date="2025-08" db="UniProtKB">
        <authorList>
            <consortium name="Ensembl"/>
        </authorList>
    </citation>
    <scope>IDENTIFICATION</scope>
</reference>
<dbReference type="Proteomes" id="UP000233060">
    <property type="component" value="Unassembled WGS sequence"/>
</dbReference>
<organism evidence="2 3">
    <name type="scientific">Cercocebus atys</name>
    <name type="common">Sooty mangabey</name>
    <name type="synonym">Cercocebus torquatus atys</name>
    <dbReference type="NCBI Taxonomy" id="9531"/>
    <lineage>
        <taxon>Eukaryota</taxon>
        <taxon>Metazoa</taxon>
        <taxon>Chordata</taxon>
        <taxon>Craniata</taxon>
        <taxon>Vertebrata</taxon>
        <taxon>Euteleostomi</taxon>
        <taxon>Mammalia</taxon>
        <taxon>Eutheria</taxon>
        <taxon>Euarchontoglires</taxon>
        <taxon>Primates</taxon>
        <taxon>Haplorrhini</taxon>
        <taxon>Catarrhini</taxon>
        <taxon>Cercopithecidae</taxon>
        <taxon>Cercopithecinae</taxon>
        <taxon>Cercocebus</taxon>
    </lineage>
</organism>
<evidence type="ECO:0000313" key="2">
    <source>
        <dbReference type="Ensembl" id="ENSCATP00000026198.1"/>
    </source>
</evidence>
<protein>
    <submittedName>
        <fullName evidence="2">Uncharacterized protein</fullName>
    </submittedName>
</protein>
<evidence type="ECO:0000313" key="3">
    <source>
        <dbReference type="Proteomes" id="UP000233060"/>
    </source>
</evidence>
<feature type="compositionally biased region" description="Basic and acidic residues" evidence="1">
    <location>
        <begin position="30"/>
        <end position="47"/>
    </location>
</feature>
<dbReference type="AlphaFoldDB" id="A0A2K5MLU1"/>
<keyword evidence="3" id="KW-1185">Reference proteome</keyword>
<accession>A0A2K5MLU1</accession>
<sequence length="73" mass="8212">MNLSWQQSARLGEFLQQCSVARMEGRKAWKRMRTETRSRDGVERTGSQDHGVLARASHSQAGTILRGKCPSSH</sequence>